<dbReference type="EMBL" id="FQZL01000008">
    <property type="protein sequence ID" value="SHI95925.1"/>
    <property type="molecule type" value="Genomic_DNA"/>
</dbReference>
<gene>
    <name evidence="3" type="ORF">SAMN02745751_01455</name>
</gene>
<dbReference type="SUPFAM" id="SSF50249">
    <property type="entry name" value="Nucleic acid-binding proteins"/>
    <property type="match status" value="1"/>
</dbReference>
<keyword evidence="4" id="KW-1185">Reference proteome</keyword>
<comment type="similarity">
    <text evidence="1">Belongs to the CvfB family.</text>
</comment>
<dbReference type="InterPro" id="IPR048587">
    <property type="entry name" value="CvfB_S1_3rd"/>
</dbReference>
<organism evidence="3 4">
    <name type="scientific">Dethiosulfatibacter aminovorans DSM 17477</name>
    <dbReference type="NCBI Taxonomy" id="1121476"/>
    <lineage>
        <taxon>Bacteria</taxon>
        <taxon>Bacillati</taxon>
        <taxon>Bacillota</taxon>
        <taxon>Tissierellia</taxon>
        <taxon>Dethiosulfatibacter</taxon>
    </lineage>
</organism>
<sequence>MIKLGEIQLLKLNKADKKELIFIDEDGTQVFVKKEKGMDIVEKGQEAKVFVFKKGSRNEGTLRLPALAVGEIGYLKVTDITNIGAFLDWGLDKDLFLPFKEQKGQIKTGREYMVGVYIDKSERLCATMDIYEMLGTDSSYKEGDKVTGTIYSMKKGLGAMVAIDNKYHGLIQEKDFIGKRIGDKIEARVVKVRPDGKLNLNLFEKAHQKMDNDAEKIYKMLVKAGGFLPYNDKSNPNAIRENFNMSKGSFKVAIGRLYKRKLIEITQRGIKARD</sequence>
<dbReference type="STRING" id="1121476.SAMN02745751_01455"/>
<dbReference type="PANTHER" id="PTHR37296">
    <property type="entry name" value="CONSERVED VIRULENCE FACTOR B"/>
    <property type="match status" value="1"/>
</dbReference>
<evidence type="ECO:0000256" key="1">
    <source>
        <dbReference type="PIRNR" id="PIRNR012524"/>
    </source>
</evidence>
<dbReference type="Pfam" id="PF13509">
    <property type="entry name" value="S1_2"/>
    <property type="match status" value="1"/>
</dbReference>
<dbReference type="InterPro" id="IPR003029">
    <property type="entry name" value="S1_domain"/>
</dbReference>
<dbReference type="OrthoDB" id="9801597at2"/>
<feature type="domain" description="S1 motif" evidence="2">
    <location>
        <begin position="143"/>
        <end position="203"/>
    </location>
</feature>
<proteinExistence type="inferred from homology"/>
<dbReference type="Gene3D" id="2.40.50.140">
    <property type="entry name" value="Nucleic acid-binding proteins"/>
    <property type="match status" value="2"/>
</dbReference>
<dbReference type="SMART" id="SM00316">
    <property type="entry name" value="S1"/>
    <property type="match status" value="1"/>
</dbReference>
<reference evidence="3 4" key="1">
    <citation type="submission" date="2016-11" db="EMBL/GenBank/DDBJ databases">
        <authorList>
            <person name="Jaros S."/>
            <person name="Januszkiewicz K."/>
            <person name="Wedrychowicz H."/>
        </authorList>
    </citation>
    <scope>NUCLEOTIDE SEQUENCE [LARGE SCALE GENOMIC DNA]</scope>
    <source>
        <strain evidence="3 4">DSM 17477</strain>
    </source>
</reference>
<dbReference type="PROSITE" id="PS50126">
    <property type="entry name" value="S1"/>
    <property type="match status" value="1"/>
</dbReference>
<dbReference type="Gene3D" id="1.10.10.10">
    <property type="entry name" value="Winged helix-like DNA-binding domain superfamily/Winged helix DNA-binding domain"/>
    <property type="match status" value="1"/>
</dbReference>
<dbReference type="Pfam" id="PF17783">
    <property type="entry name" value="WHD_CvfB"/>
    <property type="match status" value="1"/>
</dbReference>
<evidence type="ECO:0000313" key="3">
    <source>
        <dbReference type="EMBL" id="SHI95925.1"/>
    </source>
</evidence>
<dbReference type="GO" id="GO:0003676">
    <property type="term" value="F:nucleic acid binding"/>
    <property type="evidence" value="ECO:0007669"/>
    <property type="project" value="InterPro"/>
</dbReference>
<dbReference type="InterPro" id="IPR014464">
    <property type="entry name" value="CvfB_fam"/>
</dbReference>
<dbReference type="PANTHER" id="PTHR37296:SF1">
    <property type="entry name" value="CONSERVED VIRULENCE FACTOR B"/>
    <property type="match status" value="1"/>
</dbReference>
<evidence type="ECO:0000313" key="4">
    <source>
        <dbReference type="Proteomes" id="UP000184052"/>
    </source>
</evidence>
<dbReference type="InterPro" id="IPR012340">
    <property type="entry name" value="NA-bd_OB-fold"/>
</dbReference>
<dbReference type="PIRSF" id="PIRSF012524">
    <property type="entry name" value="YitL_S1"/>
    <property type="match status" value="1"/>
</dbReference>
<dbReference type="InterPro" id="IPR039566">
    <property type="entry name" value="CvfB_S1_st"/>
</dbReference>
<accession>A0A1M6FE56</accession>
<dbReference type="AlphaFoldDB" id="A0A1M6FE56"/>
<dbReference type="Proteomes" id="UP000184052">
    <property type="component" value="Unassembled WGS sequence"/>
</dbReference>
<dbReference type="RefSeq" id="WP_073048919.1">
    <property type="nucleotide sequence ID" value="NZ_FQZL01000008.1"/>
</dbReference>
<dbReference type="InterPro" id="IPR036388">
    <property type="entry name" value="WH-like_DNA-bd_sf"/>
</dbReference>
<evidence type="ECO:0000259" key="2">
    <source>
        <dbReference type="PROSITE" id="PS50126"/>
    </source>
</evidence>
<protein>
    <recommendedName>
        <fullName evidence="2">S1 motif domain-containing protein</fullName>
    </recommendedName>
</protein>
<dbReference type="InterPro" id="IPR040764">
    <property type="entry name" value="CvfB_WH"/>
</dbReference>
<dbReference type="Pfam" id="PF21543">
    <property type="entry name" value="CvfB_2nd"/>
    <property type="match status" value="1"/>
</dbReference>
<name>A0A1M6FE56_9FIRM</name>